<dbReference type="GO" id="GO:0004672">
    <property type="term" value="F:protein kinase activity"/>
    <property type="evidence" value="ECO:0007669"/>
    <property type="project" value="InterPro"/>
</dbReference>
<dbReference type="PROSITE" id="PS50011">
    <property type="entry name" value="PROTEIN_KINASE_DOM"/>
    <property type="match status" value="1"/>
</dbReference>
<accession>A0A1Y1ISS8</accession>
<keyword evidence="1" id="KW-0547">Nucleotide-binding</keyword>
<dbReference type="InterPro" id="IPR011009">
    <property type="entry name" value="Kinase-like_dom_sf"/>
</dbReference>
<dbReference type="InterPro" id="IPR000719">
    <property type="entry name" value="Prot_kinase_dom"/>
</dbReference>
<evidence type="ECO:0000256" key="1">
    <source>
        <dbReference type="PROSITE-ProRule" id="PRU10141"/>
    </source>
</evidence>
<name>A0A1Y1ISS8_KLENI</name>
<feature type="domain" description="Protein kinase" evidence="2">
    <location>
        <begin position="269"/>
        <end position="482"/>
    </location>
</feature>
<dbReference type="InterPro" id="IPR017441">
    <property type="entry name" value="Protein_kinase_ATP_BS"/>
</dbReference>
<evidence type="ECO:0000259" key="2">
    <source>
        <dbReference type="PROSITE" id="PS50011"/>
    </source>
</evidence>
<dbReference type="Gene3D" id="1.10.510.10">
    <property type="entry name" value="Transferase(Phosphotransferase) domain 1"/>
    <property type="match status" value="1"/>
</dbReference>
<gene>
    <name evidence="3" type="ORF">KFL_010640020</name>
</gene>
<dbReference type="Proteomes" id="UP000054558">
    <property type="component" value="Unassembled WGS sequence"/>
</dbReference>
<dbReference type="PROSITE" id="PS00107">
    <property type="entry name" value="PROTEIN_KINASE_ATP"/>
    <property type="match status" value="1"/>
</dbReference>
<dbReference type="SUPFAM" id="SSF56112">
    <property type="entry name" value="Protein kinase-like (PK-like)"/>
    <property type="match status" value="1"/>
</dbReference>
<evidence type="ECO:0000313" key="4">
    <source>
        <dbReference type="Proteomes" id="UP000054558"/>
    </source>
</evidence>
<organism evidence="3 4">
    <name type="scientific">Klebsormidium nitens</name>
    <name type="common">Green alga</name>
    <name type="synonym">Ulothrix nitens</name>
    <dbReference type="NCBI Taxonomy" id="105231"/>
    <lineage>
        <taxon>Eukaryota</taxon>
        <taxon>Viridiplantae</taxon>
        <taxon>Streptophyta</taxon>
        <taxon>Klebsormidiophyceae</taxon>
        <taxon>Klebsormidiales</taxon>
        <taxon>Klebsormidiaceae</taxon>
        <taxon>Klebsormidium</taxon>
    </lineage>
</organism>
<sequence>MVCDHIVPHPEGTEPDDSWQNLQELSVADHVAKTALDNPDAKKGWTSHTSIPVSTEDVSTGLTSVYTSIAEAARATGVGEDKLKRIMKSGGGMQSGFRFQIDQDYLRQQATMDGEIWKPAVYKGTALRNIFLGSEGLFSNKTRFRVVSQSSAASLKSLVNTYRESQLEVPRRRRTRRERRPRKALKPAVLKTGKKVNWITGEGLAELGVKQNLCEAGVDGAQKMGRDLFEGGFSVTEWKKAMDGQKGTGSMAPCLAAERCFAMNLWKKWAFVKHLGEGASGSVILVRNRKTGQRRVAKISKKLDRARDRVEMDMQNEFWRNGLAPRAFGLELDEIKHGRKQKKVSVVLMQQVDSTLSSWLRRDRKRWELDVMLKVLISFIDKMQKKRLAHGDLHWENIAFKYRPGTKYIGRVLLIDFGFAARKGDSRLEFAQLIRTTHKDFGHMTSANEKYLRERLIEEFKRRYRVKKVDYQLVDDIYHGEA</sequence>
<evidence type="ECO:0000313" key="3">
    <source>
        <dbReference type="EMBL" id="GAQ92589.1"/>
    </source>
</evidence>
<protein>
    <recommendedName>
        <fullName evidence="2">Protein kinase domain-containing protein</fullName>
    </recommendedName>
</protein>
<feature type="binding site" evidence="1">
    <location>
        <position position="298"/>
    </location>
    <ligand>
        <name>ATP</name>
        <dbReference type="ChEBI" id="CHEBI:30616"/>
    </ligand>
</feature>
<dbReference type="EMBL" id="DF238013">
    <property type="protein sequence ID" value="GAQ92589.1"/>
    <property type="molecule type" value="Genomic_DNA"/>
</dbReference>
<dbReference type="SMART" id="SM00220">
    <property type="entry name" value="S_TKc"/>
    <property type="match status" value="1"/>
</dbReference>
<keyword evidence="1" id="KW-0067">ATP-binding</keyword>
<reference evidence="3 4" key="1">
    <citation type="journal article" date="2014" name="Nat. Commun.">
        <title>Klebsormidium flaccidum genome reveals primary factors for plant terrestrial adaptation.</title>
        <authorList>
            <person name="Hori K."/>
            <person name="Maruyama F."/>
            <person name="Fujisawa T."/>
            <person name="Togashi T."/>
            <person name="Yamamoto N."/>
            <person name="Seo M."/>
            <person name="Sato S."/>
            <person name="Yamada T."/>
            <person name="Mori H."/>
            <person name="Tajima N."/>
            <person name="Moriyama T."/>
            <person name="Ikeuchi M."/>
            <person name="Watanabe M."/>
            <person name="Wada H."/>
            <person name="Kobayashi K."/>
            <person name="Saito M."/>
            <person name="Masuda T."/>
            <person name="Sasaki-Sekimoto Y."/>
            <person name="Mashiguchi K."/>
            <person name="Awai K."/>
            <person name="Shimojima M."/>
            <person name="Masuda S."/>
            <person name="Iwai M."/>
            <person name="Nobusawa T."/>
            <person name="Narise T."/>
            <person name="Kondo S."/>
            <person name="Saito H."/>
            <person name="Sato R."/>
            <person name="Murakawa M."/>
            <person name="Ihara Y."/>
            <person name="Oshima-Yamada Y."/>
            <person name="Ohtaka K."/>
            <person name="Satoh M."/>
            <person name="Sonobe K."/>
            <person name="Ishii M."/>
            <person name="Ohtani R."/>
            <person name="Kanamori-Sato M."/>
            <person name="Honoki R."/>
            <person name="Miyazaki D."/>
            <person name="Mochizuki H."/>
            <person name="Umetsu J."/>
            <person name="Higashi K."/>
            <person name="Shibata D."/>
            <person name="Kamiya Y."/>
            <person name="Sato N."/>
            <person name="Nakamura Y."/>
            <person name="Tabata S."/>
            <person name="Ida S."/>
            <person name="Kurokawa K."/>
            <person name="Ohta H."/>
        </authorList>
    </citation>
    <scope>NUCLEOTIDE SEQUENCE [LARGE SCALE GENOMIC DNA]</scope>
    <source>
        <strain evidence="3 4">NIES-2285</strain>
    </source>
</reference>
<dbReference type="Gene3D" id="3.30.200.20">
    <property type="entry name" value="Phosphorylase Kinase, domain 1"/>
    <property type="match status" value="1"/>
</dbReference>
<dbReference type="OrthoDB" id="5979581at2759"/>
<keyword evidence="4" id="KW-1185">Reference proteome</keyword>
<proteinExistence type="predicted"/>
<dbReference type="GO" id="GO:0005524">
    <property type="term" value="F:ATP binding"/>
    <property type="evidence" value="ECO:0007669"/>
    <property type="project" value="UniProtKB-UniRule"/>
</dbReference>
<dbReference type="AlphaFoldDB" id="A0A1Y1ISS8"/>